<evidence type="ECO:0000256" key="1">
    <source>
        <dbReference type="ARBA" id="ARBA00001968"/>
    </source>
</evidence>
<evidence type="ECO:0000259" key="8">
    <source>
        <dbReference type="Pfam" id="PF13359"/>
    </source>
</evidence>
<accession>A0A821XSQ2</accession>
<gene>
    <name evidence="9" type="ORF">PMACD_LOCUS15725</name>
</gene>
<reference evidence="9" key="1">
    <citation type="submission" date="2021-02" db="EMBL/GenBank/DDBJ databases">
        <authorList>
            <person name="Steward A R."/>
        </authorList>
    </citation>
    <scope>NUCLEOTIDE SEQUENCE</scope>
</reference>
<dbReference type="EMBL" id="CAJOBZ010000073">
    <property type="protein sequence ID" value="CAF4951399.1"/>
    <property type="molecule type" value="Genomic_DNA"/>
</dbReference>
<sequence length="275" mass="31313">MGKLSKHQKIAIALAASINLNTKKKNMGERIPGNETEWKEIAEEFETKWNFSHCVGSCDGKHIAIEKPHESGSLFYNYKGFFSIVLFAVVNANYEFMYVHTGTNGSIADGAILKCKKFHKKMINNSLNLPSPSPLPGTDEIVPYVFLGDSAFALNKKFMKPFPFKNINRMQRIFKYRLSRARRVVENAFGILSSRFRVLRRPLDLDLENVDAVVLACCALHNFLRKRVPTYICHSNINSENIGQDGNIVRNKFMDYFNSVGHVSFQDRMIDVVPP</sequence>
<dbReference type="Proteomes" id="UP000663880">
    <property type="component" value="Unassembled WGS sequence"/>
</dbReference>
<evidence type="ECO:0000256" key="7">
    <source>
        <dbReference type="ARBA" id="ARBA00023242"/>
    </source>
</evidence>
<keyword evidence="7" id="KW-0539">Nucleus</keyword>
<name>A0A821XSQ2_9NEOP</name>
<keyword evidence="6" id="KW-0378">Hydrolase</keyword>
<dbReference type="GO" id="GO:0046872">
    <property type="term" value="F:metal ion binding"/>
    <property type="evidence" value="ECO:0007669"/>
    <property type="project" value="UniProtKB-KW"/>
</dbReference>
<comment type="subcellular location">
    <subcellularLocation>
        <location evidence="2">Nucleus</location>
    </subcellularLocation>
</comment>
<dbReference type="OrthoDB" id="2668416at2759"/>
<dbReference type="GO" id="GO:0004518">
    <property type="term" value="F:nuclease activity"/>
    <property type="evidence" value="ECO:0007669"/>
    <property type="project" value="UniProtKB-KW"/>
</dbReference>
<feature type="domain" description="DDE Tnp4" evidence="8">
    <location>
        <begin position="59"/>
        <end position="222"/>
    </location>
</feature>
<evidence type="ECO:0000313" key="9">
    <source>
        <dbReference type="EMBL" id="CAF4951399.1"/>
    </source>
</evidence>
<keyword evidence="10" id="KW-1185">Reference proteome</keyword>
<proteinExistence type="inferred from homology"/>
<comment type="caution">
    <text evidence="9">The sequence shown here is derived from an EMBL/GenBank/DDBJ whole genome shotgun (WGS) entry which is preliminary data.</text>
</comment>
<dbReference type="InterPro" id="IPR045249">
    <property type="entry name" value="HARBI1-like"/>
</dbReference>
<dbReference type="AlphaFoldDB" id="A0A821XSQ2"/>
<comment type="cofactor">
    <cofactor evidence="1">
        <name>a divalent metal cation</name>
        <dbReference type="ChEBI" id="CHEBI:60240"/>
    </cofactor>
</comment>
<evidence type="ECO:0000256" key="2">
    <source>
        <dbReference type="ARBA" id="ARBA00004123"/>
    </source>
</evidence>
<organism evidence="9 10">
    <name type="scientific">Pieris macdunnoughi</name>
    <dbReference type="NCBI Taxonomy" id="345717"/>
    <lineage>
        <taxon>Eukaryota</taxon>
        <taxon>Metazoa</taxon>
        <taxon>Ecdysozoa</taxon>
        <taxon>Arthropoda</taxon>
        <taxon>Hexapoda</taxon>
        <taxon>Insecta</taxon>
        <taxon>Pterygota</taxon>
        <taxon>Neoptera</taxon>
        <taxon>Endopterygota</taxon>
        <taxon>Lepidoptera</taxon>
        <taxon>Glossata</taxon>
        <taxon>Ditrysia</taxon>
        <taxon>Papilionoidea</taxon>
        <taxon>Pieridae</taxon>
        <taxon>Pierinae</taxon>
        <taxon>Pieris</taxon>
    </lineage>
</organism>
<evidence type="ECO:0000256" key="4">
    <source>
        <dbReference type="ARBA" id="ARBA00022722"/>
    </source>
</evidence>
<evidence type="ECO:0000256" key="3">
    <source>
        <dbReference type="ARBA" id="ARBA00006958"/>
    </source>
</evidence>
<protein>
    <recommendedName>
        <fullName evidence="8">DDE Tnp4 domain-containing protein</fullName>
    </recommendedName>
</protein>
<evidence type="ECO:0000256" key="5">
    <source>
        <dbReference type="ARBA" id="ARBA00022723"/>
    </source>
</evidence>
<dbReference type="PANTHER" id="PTHR22930">
    <property type="match status" value="1"/>
</dbReference>
<dbReference type="GO" id="GO:0016787">
    <property type="term" value="F:hydrolase activity"/>
    <property type="evidence" value="ECO:0007669"/>
    <property type="project" value="UniProtKB-KW"/>
</dbReference>
<comment type="similarity">
    <text evidence="3">Belongs to the HARBI1 family.</text>
</comment>
<dbReference type="InterPro" id="IPR027806">
    <property type="entry name" value="HARBI1_dom"/>
</dbReference>
<dbReference type="GO" id="GO:0005634">
    <property type="term" value="C:nucleus"/>
    <property type="evidence" value="ECO:0007669"/>
    <property type="project" value="UniProtKB-SubCell"/>
</dbReference>
<keyword evidence="5" id="KW-0479">Metal-binding</keyword>
<evidence type="ECO:0000256" key="6">
    <source>
        <dbReference type="ARBA" id="ARBA00022801"/>
    </source>
</evidence>
<keyword evidence="4" id="KW-0540">Nuclease</keyword>
<dbReference type="Pfam" id="PF13359">
    <property type="entry name" value="DDE_Tnp_4"/>
    <property type="match status" value="1"/>
</dbReference>
<dbReference type="PANTHER" id="PTHR22930:SF284">
    <property type="entry name" value="DDE TNP4 DOMAIN-CONTAINING PROTEIN"/>
    <property type="match status" value="1"/>
</dbReference>
<evidence type="ECO:0000313" key="10">
    <source>
        <dbReference type="Proteomes" id="UP000663880"/>
    </source>
</evidence>